<evidence type="ECO:0000313" key="1">
    <source>
        <dbReference type="EMBL" id="GIL78809.1"/>
    </source>
</evidence>
<dbReference type="Proteomes" id="UP000747110">
    <property type="component" value="Unassembled WGS sequence"/>
</dbReference>
<comment type="caution">
    <text evidence="2">The sequence shown here is derived from an EMBL/GenBank/DDBJ whole genome shotgun (WGS) entry which is preliminary data.</text>
</comment>
<proteinExistence type="predicted"/>
<evidence type="ECO:0000313" key="4">
    <source>
        <dbReference type="Proteomes" id="UP000747110"/>
    </source>
</evidence>
<gene>
    <name evidence="1" type="ORF">Vretifemale_8236</name>
    <name evidence="2" type="ORF">Vretimale_162</name>
</gene>
<reference evidence="2" key="1">
    <citation type="journal article" date="2021" name="Proc. Natl. Acad. Sci. U.S.A.">
        <title>Three genomes in the algal genus Volvox reveal the fate of a haploid sex-determining region after a transition to homothallism.</title>
        <authorList>
            <person name="Yamamoto K."/>
            <person name="Hamaji T."/>
            <person name="Kawai-Toyooka H."/>
            <person name="Matsuzaki R."/>
            <person name="Takahashi F."/>
            <person name="Nishimura Y."/>
            <person name="Kawachi M."/>
            <person name="Noguchi H."/>
            <person name="Minakuchi Y."/>
            <person name="Umen J.G."/>
            <person name="Toyoda A."/>
            <person name="Nozaki H."/>
        </authorList>
    </citation>
    <scope>NUCLEOTIDE SEQUENCE</scope>
    <source>
        <strain evidence="2">NIES-3785</strain>
        <strain evidence="1">NIES-3786</strain>
    </source>
</reference>
<evidence type="ECO:0000313" key="2">
    <source>
        <dbReference type="EMBL" id="GIL93953.1"/>
    </source>
</evidence>
<organism evidence="2 3">
    <name type="scientific">Volvox reticuliferus</name>
    <dbReference type="NCBI Taxonomy" id="1737510"/>
    <lineage>
        <taxon>Eukaryota</taxon>
        <taxon>Viridiplantae</taxon>
        <taxon>Chlorophyta</taxon>
        <taxon>core chlorophytes</taxon>
        <taxon>Chlorophyceae</taxon>
        <taxon>CS clade</taxon>
        <taxon>Chlamydomonadales</taxon>
        <taxon>Volvocaceae</taxon>
        <taxon>Volvox</taxon>
    </lineage>
</organism>
<dbReference type="AlphaFoldDB" id="A0A8J4D6Q2"/>
<dbReference type="OrthoDB" id="3685327at2759"/>
<dbReference type="EMBL" id="BNCP01000014">
    <property type="protein sequence ID" value="GIL78809.1"/>
    <property type="molecule type" value="Genomic_DNA"/>
</dbReference>
<dbReference type="Proteomes" id="UP000722791">
    <property type="component" value="Unassembled WGS sequence"/>
</dbReference>
<name>A0A8J4D6Q2_9CHLO</name>
<protein>
    <submittedName>
        <fullName evidence="2">Uncharacterized protein</fullName>
    </submittedName>
</protein>
<dbReference type="EMBL" id="BNCQ01000001">
    <property type="protein sequence ID" value="GIL93953.1"/>
    <property type="molecule type" value="Genomic_DNA"/>
</dbReference>
<keyword evidence="4" id="KW-1185">Reference proteome</keyword>
<accession>A0A8J4D6Q2</accession>
<sequence length="173" mass="20311">MPREDYAPEITRRLVELNPGYDAIACAVRHSISGKYIKLQMVYHGSMFGEPQPYDVYLIRHGDWARFELQGDGGYINWAMYGTNYRRESNNIVTWEADAGPQYLLCHRDVADANYPAWDHYVRHGRKEGRGWPSQAFKAQYLADYPDVAQNWNGDPYLHYLRHGKRERRVWPA</sequence>
<evidence type="ECO:0000313" key="3">
    <source>
        <dbReference type="Proteomes" id="UP000722791"/>
    </source>
</evidence>